<feature type="transmembrane region" description="Helical" evidence="1">
    <location>
        <begin position="1073"/>
        <end position="1093"/>
    </location>
</feature>
<dbReference type="RefSeq" id="WP_267267805.1">
    <property type="nucleotide sequence ID" value="NZ_CP101527.1"/>
</dbReference>
<feature type="transmembrane region" description="Helical" evidence="1">
    <location>
        <begin position="1038"/>
        <end position="1061"/>
    </location>
</feature>
<reference evidence="3" key="1">
    <citation type="submission" date="2022-07" db="EMBL/GenBank/DDBJ databases">
        <title>Alkalimarinus sp. nov., isolated from gut of a Alitta virens.</title>
        <authorList>
            <person name="Yang A.I."/>
            <person name="Shin N.-R."/>
        </authorList>
    </citation>
    <scope>NUCLEOTIDE SEQUENCE</scope>
    <source>
        <strain evidence="3">FA028</strain>
    </source>
</reference>
<organism evidence="3 4">
    <name type="scientific">Alkalimarinus sediminis</name>
    <dbReference type="NCBI Taxonomy" id="1632866"/>
    <lineage>
        <taxon>Bacteria</taxon>
        <taxon>Pseudomonadati</taxon>
        <taxon>Pseudomonadota</taxon>
        <taxon>Gammaproteobacteria</taxon>
        <taxon>Alteromonadales</taxon>
        <taxon>Alteromonadaceae</taxon>
        <taxon>Alkalimarinus</taxon>
    </lineage>
</organism>
<name>A0A9E8HI45_9ALTE</name>
<dbReference type="Proteomes" id="UP001164472">
    <property type="component" value="Chromosome"/>
</dbReference>
<dbReference type="EMBL" id="CP101527">
    <property type="protein sequence ID" value="UZW75090.1"/>
    <property type="molecule type" value="Genomic_DNA"/>
</dbReference>
<dbReference type="Pfam" id="PF20249">
    <property type="entry name" value="VasX_N"/>
    <property type="match status" value="1"/>
</dbReference>
<keyword evidence="1" id="KW-0812">Transmembrane</keyword>
<protein>
    <recommendedName>
        <fullName evidence="2">Toxin VasX N-terminal region domain-containing protein</fullName>
    </recommendedName>
</protein>
<dbReference type="KEGG" id="asem:NNL22_00345"/>
<feature type="domain" description="Toxin VasX N-terminal region" evidence="2">
    <location>
        <begin position="36"/>
        <end position="164"/>
    </location>
</feature>
<evidence type="ECO:0000313" key="4">
    <source>
        <dbReference type="Proteomes" id="UP001164472"/>
    </source>
</evidence>
<evidence type="ECO:0000256" key="1">
    <source>
        <dbReference type="SAM" id="Phobius"/>
    </source>
</evidence>
<evidence type="ECO:0000313" key="3">
    <source>
        <dbReference type="EMBL" id="UZW75090.1"/>
    </source>
</evidence>
<keyword evidence="4" id="KW-1185">Reference proteome</keyword>
<accession>A0A9E8HI45</accession>
<proteinExistence type="predicted"/>
<gene>
    <name evidence="3" type="ORF">NNL22_00345</name>
</gene>
<evidence type="ECO:0000259" key="2">
    <source>
        <dbReference type="Pfam" id="PF20249"/>
    </source>
</evidence>
<keyword evidence="1" id="KW-1133">Transmembrane helix</keyword>
<sequence length="1503" mass="170814">MSEDTPASPRSRKEAAHINLNVMNTVVLDQPIGYHAVYPIGYALKSAQSADPSLELKAYPSHQSAITEYTRSIADRTLVNAPLQPGWLYVYREGVLWKEFQIRTNSEAEPVYTSLYEVDLEYEQTKDQRTADGEACHCFLLPDNAEYEIAVSSIQWPWVLLNQMGGLRHTPHPKEADWPYLLPQHHMLRPDRDTRLHQWSPSKAASQRKKRFQSFSANIVSSHQCHEAISQAQLEVGFVPSVLDAQTFSSVEPLTSAHADSVSQARVINVLDAEGFSRVISHRYHCAWALLDDALKLISTPFEEGDDLHKEFPYSRYYESALLAHQLYFSEQAGEGETLWERDNLQLKNRNNLKLNDIQRALGVDLRRTIRELITQTGNDLADFLQGRYSEHGQEWLDNLVAQLEDSWAFSEMPSNEQEDEGKRLPYRHTRWETLSNLLMKLADHPASNCQYIDGTPAIRKEVSEGKAQDSGFQVINAIVNGQHPLSALTLNQPNEIVYSYQQILQQLDEQYGDAKEDDPALIVEHLRQLHRLTDKGVSTEDKLLDPATLNISLATVTWAFAVAGQLFVGSNILSVEDLDKANYNGAIDGIRKLLNWVTDAHLNYVTFDEFIESQSHQPDGQIKKQKIIAHILSDMDKFKAEVSETDTPSSPEKQAEIYQQEADEKIKRLTAKNQQYRNDYKRLIGPESIDERIAALNAQNNGDRHIKAVSKKNVLKLIRKQEKYIRSKVKNGLVPHDIERHPVVKALEQDIKKQSTVRLEAAERMKQTGKQITQLKELRAKLKLSRERKESAYQDSRALLKDVDSTHPLYDLKVEDQKYFNKVKAVEQETELRIKRYQQQYQSNQDYKRRRQQQGIEVIETNTAEGRQLKEFLAQQREKLAVKLDQPIARIYTTEDNFETMRIKHGNNPNTIVFTPAQSKSMNAVQQGSYITVGDGGEHIYRGSDTQSIESRQQGTVAVASVMVGLDIYNTFQVLHHWKSGDENLEKGRNMADALGALTGSTASIGELWKSLYESKQLNHQANKTTALARRVNQSQLFNVGVFKVLPVTAAVSGILVSGCDLYMASLKKDDVAMAHVAMIVSCTALLAGAIWQSLVFLGPLGIALAGVSVFLQEYVFKEDNMLDTWLEKGPFSEQKSSRYPRFKCINWDHYHHHVEVSDRLKQRMGIERHNVWLGGSSIGKLTELKDTEGRYRKVLLLPLYPFGLSLILDQNYQLLGFKRLYANQPLDQVTFEDLTGELFVTDNGHKRLLGRVGEQLGDSSWGIIDRLVDSFPSLISIREHSDTSVRFEDTWGDEDKFTEPMKRYPAASLELLLNGLYPLKANFELMPVEKKLVGRSGRNNYELKGNRAKVTVDLPYFIEGESVLIVELKLSRSFFGQPKVGCPAIKYEGQETIEIKSTKLPGYSYEAGTGVYRNNQNAQSQVILVVDFDNESFSSDYKLDIGKKIEVECWVKVLVSGDNEQHSKTSIFLPWRGRSLWEDNSSGKSSEDGWLVYESNASFRN</sequence>
<dbReference type="InterPro" id="IPR046864">
    <property type="entry name" value="VasX_N"/>
</dbReference>
<keyword evidence="1" id="KW-0472">Membrane</keyword>
<dbReference type="CDD" id="cd20705">
    <property type="entry name" value="MIX_I"/>
    <property type="match status" value="1"/>
</dbReference>